<dbReference type="RefSeq" id="WP_242284085.1">
    <property type="nucleotide sequence ID" value="NZ_JAKKSL010000001.1"/>
</dbReference>
<feature type="compositionally biased region" description="Polar residues" evidence="1">
    <location>
        <begin position="176"/>
        <end position="185"/>
    </location>
</feature>
<evidence type="ECO:0000256" key="1">
    <source>
        <dbReference type="SAM" id="MobiDB-lite"/>
    </source>
</evidence>
<organism evidence="3 4">
    <name type="scientific">Colwellia maritima</name>
    <dbReference type="NCBI Taxonomy" id="2912588"/>
    <lineage>
        <taxon>Bacteria</taxon>
        <taxon>Pseudomonadati</taxon>
        <taxon>Pseudomonadota</taxon>
        <taxon>Gammaproteobacteria</taxon>
        <taxon>Alteromonadales</taxon>
        <taxon>Colwelliaceae</taxon>
        <taxon>Colwellia</taxon>
    </lineage>
</organism>
<accession>A0ABS9WYR7</accession>
<proteinExistence type="predicted"/>
<evidence type="ECO:0000259" key="2">
    <source>
        <dbReference type="Pfam" id="PF14237"/>
    </source>
</evidence>
<name>A0ABS9WYR7_9GAMM</name>
<evidence type="ECO:0000313" key="4">
    <source>
        <dbReference type="Proteomes" id="UP001139646"/>
    </source>
</evidence>
<feature type="domain" description="GYF" evidence="2">
    <location>
        <begin position="4"/>
        <end position="49"/>
    </location>
</feature>
<keyword evidence="4" id="KW-1185">Reference proteome</keyword>
<dbReference type="Pfam" id="PF14237">
    <property type="entry name" value="GYF_2"/>
    <property type="match status" value="1"/>
</dbReference>
<reference evidence="3" key="1">
    <citation type="submission" date="2022-01" db="EMBL/GenBank/DDBJ databases">
        <title>Colwellia maritima, isolated from seawater.</title>
        <authorList>
            <person name="Kristyanto S."/>
            <person name="Jung J."/>
            <person name="Jeon C.O."/>
        </authorList>
    </citation>
    <scope>NUCLEOTIDE SEQUENCE</scope>
    <source>
        <strain evidence="3">MSW7</strain>
    </source>
</reference>
<feature type="compositionally biased region" description="Basic and acidic residues" evidence="1">
    <location>
        <begin position="188"/>
        <end position="202"/>
    </location>
</feature>
<protein>
    <recommendedName>
        <fullName evidence="2">GYF domain-containing protein</fullName>
    </recommendedName>
</protein>
<dbReference type="EMBL" id="JAKKSL010000001">
    <property type="protein sequence ID" value="MCI2282975.1"/>
    <property type="molecule type" value="Genomic_DNA"/>
</dbReference>
<sequence length="358" mass="40541">MDKWYISANGRVTGPLNIDEIQRLIAKSSDLYGWNPSYSHWLPVTKIKDFSEFISEDQSSEQVSKELIDKFVNRKRDLNKKVALINSSIEVTIEKMALFEREISKYQELTTALSADVQDNIVPLEKKYNSIGKQLNDLQKALAISKQEIEDAVQEFGGLVLNKTTEKREDFAELIQSTATPSVPTSAVREKPKSSETNKEKPTSIPAELRGTVVDYEDENNVPKPSVVPIRKVTKEKETTQGTENFSTIVQEKQQDQASKVAVQDNVQTSQNEKMGFKNKLKSVFGKQNNDADLGKLSDRLLSLEKEAIEKAEIAKNDKEEEVVFLDYDVESKVEDDESDLRKNIEEEDVSSSSFDLY</sequence>
<feature type="region of interest" description="Disordered" evidence="1">
    <location>
        <begin position="333"/>
        <end position="358"/>
    </location>
</feature>
<dbReference type="Proteomes" id="UP001139646">
    <property type="component" value="Unassembled WGS sequence"/>
</dbReference>
<comment type="caution">
    <text evidence="3">The sequence shown here is derived from an EMBL/GenBank/DDBJ whole genome shotgun (WGS) entry which is preliminary data.</text>
</comment>
<dbReference type="InterPro" id="IPR025640">
    <property type="entry name" value="GYF_2"/>
</dbReference>
<gene>
    <name evidence="3" type="ORF">L3081_05660</name>
</gene>
<evidence type="ECO:0000313" key="3">
    <source>
        <dbReference type="EMBL" id="MCI2282975.1"/>
    </source>
</evidence>
<feature type="region of interest" description="Disordered" evidence="1">
    <location>
        <begin position="176"/>
        <end position="204"/>
    </location>
</feature>